<comment type="caution">
    <text evidence="2">The sequence shown here is derived from an EMBL/GenBank/DDBJ whole genome shotgun (WGS) entry which is preliminary data.</text>
</comment>
<protein>
    <recommendedName>
        <fullName evidence="1">SnoaL-like domain-containing protein</fullName>
    </recommendedName>
</protein>
<sequence length="161" mass="17976">MSQAPLDAAQRAVARSEIRAVLDRYGMLARDLADFNRIAEDCFAPGAIYQLPNGKEVPTTQLSDVIQGEEAKYIRHHVTTADIKFVSATEAKVETNFIAHTDSASPDHWGSWKDTFVAQSDGTWKLQHRAIIIDDGVTHGWYMKQYGSVHQKPAQGNPHSW</sequence>
<reference evidence="2 3" key="1">
    <citation type="submission" date="2017-03" db="EMBL/GenBank/DDBJ databases">
        <title>Genomes of endolithic fungi from Antarctica.</title>
        <authorList>
            <person name="Coleine C."/>
            <person name="Masonjones S."/>
            <person name="Stajich J.E."/>
        </authorList>
    </citation>
    <scope>NUCLEOTIDE SEQUENCE [LARGE SCALE GENOMIC DNA]</scope>
    <source>
        <strain evidence="2 3">CCFEE 6314</strain>
    </source>
</reference>
<gene>
    <name evidence="2" type="ORF">B0A52_03718</name>
</gene>
<name>A0A438N9S7_EXOME</name>
<evidence type="ECO:0000313" key="2">
    <source>
        <dbReference type="EMBL" id="RVX72528.1"/>
    </source>
</evidence>
<organism evidence="2 3">
    <name type="scientific">Exophiala mesophila</name>
    <name type="common">Black yeast-like fungus</name>
    <dbReference type="NCBI Taxonomy" id="212818"/>
    <lineage>
        <taxon>Eukaryota</taxon>
        <taxon>Fungi</taxon>
        <taxon>Dikarya</taxon>
        <taxon>Ascomycota</taxon>
        <taxon>Pezizomycotina</taxon>
        <taxon>Eurotiomycetes</taxon>
        <taxon>Chaetothyriomycetidae</taxon>
        <taxon>Chaetothyriales</taxon>
        <taxon>Herpotrichiellaceae</taxon>
        <taxon>Exophiala</taxon>
    </lineage>
</organism>
<evidence type="ECO:0000313" key="3">
    <source>
        <dbReference type="Proteomes" id="UP000288859"/>
    </source>
</evidence>
<dbReference type="Pfam" id="PF13577">
    <property type="entry name" value="SnoaL_4"/>
    <property type="match status" value="1"/>
</dbReference>
<dbReference type="Proteomes" id="UP000288859">
    <property type="component" value="Unassembled WGS sequence"/>
</dbReference>
<dbReference type="InterPro" id="IPR032710">
    <property type="entry name" value="NTF2-like_dom_sf"/>
</dbReference>
<dbReference type="Gene3D" id="3.10.450.50">
    <property type="match status" value="1"/>
</dbReference>
<dbReference type="EMBL" id="NAJM01000012">
    <property type="protein sequence ID" value="RVX72528.1"/>
    <property type="molecule type" value="Genomic_DNA"/>
</dbReference>
<feature type="domain" description="SnoaL-like" evidence="1">
    <location>
        <begin position="11"/>
        <end position="129"/>
    </location>
</feature>
<evidence type="ECO:0000259" key="1">
    <source>
        <dbReference type="Pfam" id="PF13577"/>
    </source>
</evidence>
<dbReference type="SUPFAM" id="SSF54427">
    <property type="entry name" value="NTF2-like"/>
    <property type="match status" value="1"/>
</dbReference>
<proteinExistence type="predicted"/>
<dbReference type="InterPro" id="IPR037401">
    <property type="entry name" value="SnoaL-like"/>
</dbReference>
<accession>A0A438N9S7</accession>
<dbReference type="AlphaFoldDB" id="A0A438N9S7"/>
<dbReference type="OrthoDB" id="4119873at2759"/>